<keyword evidence="2" id="KW-0732">Signal</keyword>
<organism evidence="3 4">
    <name type="scientific">Nonomuraea endophytica</name>
    <dbReference type="NCBI Taxonomy" id="714136"/>
    <lineage>
        <taxon>Bacteria</taxon>
        <taxon>Bacillati</taxon>
        <taxon>Actinomycetota</taxon>
        <taxon>Actinomycetes</taxon>
        <taxon>Streptosporangiales</taxon>
        <taxon>Streptosporangiaceae</taxon>
        <taxon>Nonomuraea</taxon>
    </lineage>
</organism>
<feature type="signal peptide" evidence="2">
    <location>
        <begin position="1"/>
        <end position="27"/>
    </location>
</feature>
<comment type="caution">
    <text evidence="3">The sequence shown here is derived from an EMBL/GenBank/DDBJ whole genome shotgun (WGS) entry which is preliminary data.</text>
</comment>
<reference evidence="3 4" key="1">
    <citation type="submission" date="2020-08" db="EMBL/GenBank/DDBJ databases">
        <title>Genomic Encyclopedia of Type Strains, Phase IV (KMG-IV): sequencing the most valuable type-strain genomes for metagenomic binning, comparative biology and taxonomic classification.</title>
        <authorList>
            <person name="Goeker M."/>
        </authorList>
    </citation>
    <scope>NUCLEOTIDE SEQUENCE [LARGE SCALE GENOMIC DNA]</scope>
    <source>
        <strain evidence="3 4">DSM 45385</strain>
    </source>
</reference>
<dbReference type="AlphaFoldDB" id="A0A7W8A7F8"/>
<accession>A0A7W8A7F8</accession>
<feature type="chain" id="PRO_5031261812" description="Secreted protein" evidence="2">
    <location>
        <begin position="28"/>
        <end position="164"/>
    </location>
</feature>
<dbReference type="Proteomes" id="UP000568380">
    <property type="component" value="Unassembled WGS sequence"/>
</dbReference>
<evidence type="ECO:0000313" key="4">
    <source>
        <dbReference type="Proteomes" id="UP000568380"/>
    </source>
</evidence>
<name>A0A7W8A7F8_9ACTN</name>
<dbReference type="RefSeq" id="WP_184967852.1">
    <property type="nucleotide sequence ID" value="NZ_JACHIN010000009.1"/>
</dbReference>
<proteinExistence type="predicted"/>
<evidence type="ECO:0000256" key="2">
    <source>
        <dbReference type="SAM" id="SignalP"/>
    </source>
</evidence>
<sequence>MSKIRFSLAAVALAGLATAPMTGTASADPWPDPTCSEVQTSAGDGYVYAFPSQNCQGQRLGRAQGDDPDWGQPGGGFTDMDTASARSVVNNGQEDPYDIVALYDYTAYSWEWGYRCLDRGDWVTDLTAHTFTAKPNGTRTKMAYAISSHKWVQRSACAAGSWIG</sequence>
<protein>
    <recommendedName>
        <fullName evidence="5">Secreted protein</fullName>
    </recommendedName>
</protein>
<feature type="region of interest" description="Disordered" evidence="1">
    <location>
        <begin position="58"/>
        <end position="82"/>
    </location>
</feature>
<evidence type="ECO:0000256" key="1">
    <source>
        <dbReference type="SAM" id="MobiDB-lite"/>
    </source>
</evidence>
<keyword evidence="4" id="KW-1185">Reference proteome</keyword>
<dbReference type="EMBL" id="JACHIN010000009">
    <property type="protein sequence ID" value="MBB5080953.1"/>
    <property type="molecule type" value="Genomic_DNA"/>
</dbReference>
<gene>
    <name evidence="3" type="ORF">HNR40_006442</name>
</gene>
<evidence type="ECO:0000313" key="3">
    <source>
        <dbReference type="EMBL" id="MBB5080953.1"/>
    </source>
</evidence>
<evidence type="ECO:0008006" key="5">
    <source>
        <dbReference type="Google" id="ProtNLM"/>
    </source>
</evidence>